<organism evidence="3 4">
    <name type="scientific">Arthrobacter sulfonylureivorans</name>
    <dbReference type="NCBI Taxonomy" id="2486855"/>
    <lineage>
        <taxon>Bacteria</taxon>
        <taxon>Bacillati</taxon>
        <taxon>Actinomycetota</taxon>
        <taxon>Actinomycetes</taxon>
        <taxon>Micrococcales</taxon>
        <taxon>Micrococcaceae</taxon>
        <taxon>Arthrobacter</taxon>
    </lineage>
</organism>
<evidence type="ECO:0000313" key="3">
    <source>
        <dbReference type="EMBL" id="UNK47518.1"/>
    </source>
</evidence>
<dbReference type="Proteomes" id="UP000829069">
    <property type="component" value="Chromosome"/>
</dbReference>
<keyword evidence="2" id="KW-0808">Transferase</keyword>
<accession>A0ABY3WAZ7</accession>
<keyword evidence="1" id="KW-0328">Glycosyltransferase</keyword>
<dbReference type="EMBL" id="CP093326">
    <property type="protein sequence ID" value="UNK47518.1"/>
    <property type="molecule type" value="Genomic_DNA"/>
</dbReference>
<dbReference type="Gene3D" id="3.40.50.2000">
    <property type="entry name" value="Glycogen Phosphorylase B"/>
    <property type="match status" value="2"/>
</dbReference>
<evidence type="ECO:0000313" key="4">
    <source>
        <dbReference type="Proteomes" id="UP000829069"/>
    </source>
</evidence>
<evidence type="ECO:0000256" key="2">
    <source>
        <dbReference type="ARBA" id="ARBA00022679"/>
    </source>
</evidence>
<name>A0ABY3WAZ7_9MICC</name>
<keyword evidence="4" id="KW-1185">Reference proteome</keyword>
<dbReference type="InterPro" id="IPR051199">
    <property type="entry name" value="LPS_LOS_Heptosyltrfase"/>
</dbReference>
<dbReference type="SUPFAM" id="SSF53756">
    <property type="entry name" value="UDP-Glycosyltransferase/glycogen phosphorylase"/>
    <property type="match status" value="1"/>
</dbReference>
<reference evidence="3 4" key="1">
    <citation type="submission" date="2022-03" db="EMBL/GenBank/DDBJ databases">
        <title>Isotopic signatures of nitrous oxide derived from detoxification processes.</title>
        <authorList>
            <person name="Behrendt U."/>
            <person name="Buchen C."/>
            <person name="Well R."/>
            <person name="Ulrich A."/>
            <person name="Rohe L."/>
            <person name="Kolb S."/>
            <person name="Schloter M."/>
            <person name="Horn M.A."/>
            <person name="Augustin J."/>
        </authorList>
    </citation>
    <scope>NUCLEOTIDE SEQUENCE [LARGE SCALE GENOMIC DNA]</scope>
    <source>
        <strain evidence="3 4">S4-C24</strain>
    </source>
</reference>
<dbReference type="PANTHER" id="PTHR30160">
    <property type="entry name" value="TETRAACYLDISACCHARIDE 4'-KINASE-RELATED"/>
    <property type="match status" value="1"/>
</dbReference>
<gene>
    <name evidence="3" type="ORF">MNQ99_03325</name>
</gene>
<dbReference type="RefSeq" id="WP_241915250.1">
    <property type="nucleotide sequence ID" value="NZ_CP093326.1"/>
</dbReference>
<dbReference type="PANTHER" id="PTHR30160:SF1">
    <property type="entry name" value="LIPOPOLYSACCHARIDE 1,2-N-ACETYLGLUCOSAMINETRANSFERASE-RELATED"/>
    <property type="match status" value="1"/>
</dbReference>
<protein>
    <submittedName>
        <fullName evidence="3">Glycosyltransferase family 9 protein</fullName>
    </submittedName>
</protein>
<dbReference type="CDD" id="cd03789">
    <property type="entry name" value="GT9_LPS_heptosyltransferase"/>
    <property type="match status" value="1"/>
</dbReference>
<sequence length="349" mass="36165">MGHSRLGRKCAVAEPQELERDGRPELLVLRALKLGDLLVAVPALRALRAAYPDHRILYAAQAWLRPVLELTGSVDDLLPTHGLDVPVALAPGRAEIAVNLHGNGPESRGRLEALQPAVRIGHQAPGWNGPEWLEGVHERERWARLLQWHGIDADPLDYRLIKPVMPSPCPGAAVLHVGAAYGSRLWPADRFAAVARGLVSQGHRILFTGSTAERPRAQAVAELAGLGPETVVAGTLSLAEFAAAVAEAAVVISADTGAAHLASAYARPSVVIFGPAPVGVWGPPPGPHTVLTDASLRLGDTFAADPDPALLAVSADDVLSAVALLPVATPSGSAAGPALAVPPAPGAEA</sequence>
<dbReference type="InterPro" id="IPR002201">
    <property type="entry name" value="Glyco_trans_9"/>
</dbReference>
<dbReference type="Pfam" id="PF01075">
    <property type="entry name" value="Glyco_transf_9"/>
    <property type="match status" value="1"/>
</dbReference>
<proteinExistence type="predicted"/>
<evidence type="ECO:0000256" key="1">
    <source>
        <dbReference type="ARBA" id="ARBA00022676"/>
    </source>
</evidence>